<dbReference type="GO" id="GO:0003677">
    <property type="term" value="F:DNA binding"/>
    <property type="evidence" value="ECO:0007669"/>
    <property type="project" value="UniProtKB-KW"/>
</dbReference>
<evidence type="ECO:0000313" key="3">
    <source>
        <dbReference type="EMBL" id="OAQ40528.1"/>
    </source>
</evidence>
<gene>
    <name evidence="3" type="ORF">A5893_06155</name>
</gene>
<dbReference type="OrthoDB" id="7859381at2"/>
<proteinExistence type="predicted"/>
<dbReference type="Proteomes" id="UP000078459">
    <property type="component" value="Unassembled WGS sequence"/>
</dbReference>
<protein>
    <submittedName>
        <fullName evidence="3">Transcriptional regulator</fullName>
    </submittedName>
</protein>
<dbReference type="InterPro" id="IPR010982">
    <property type="entry name" value="Lambda_DNA-bd_dom_sf"/>
</dbReference>
<organism evidence="3 4">
    <name type="scientific">Pedobacter psychrophilus</name>
    <dbReference type="NCBI Taxonomy" id="1826909"/>
    <lineage>
        <taxon>Bacteria</taxon>
        <taxon>Pseudomonadati</taxon>
        <taxon>Bacteroidota</taxon>
        <taxon>Sphingobacteriia</taxon>
        <taxon>Sphingobacteriales</taxon>
        <taxon>Sphingobacteriaceae</taxon>
        <taxon>Pedobacter</taxon>
    </lineage>
</organism>
<evidence type="ECO:0000256" key="1">
    <source>
        <dbReference type="ARBA" id="ARBA00023125"/>
    </source>
</evidence>
<dbReference type="PANTHER" id="PTHR46558:SF11">
    <property type="entry name" value="HTH-TYPE TRANSCRIPTIONAL REGULATOR XRE"/>
    <property type="match status" value="1"/>
</dbReference>
<accession>A0A179DHV3</accession>
<feature type="domain" description="HTH cro/C1-type" evidence="2">
    <location>
        <begin position="7"/>
        <end position="61"/>
    </location>
</feature>
<dbReference type="STRING" id="1826909.A5893_06155"/>
<dbReference type="EMBL" id="LWHJ01000022">
    <property type="protein sequence ID" value="OAQ40528.1"/>
    <property type="molecule type" value="Genomic_DNA"/>
</dbReference>
<dbReference type="SMART" id="SM00530">
    <property type="entry name" value="HTH_XRE"/>
    <property type="match status" value="1"/>
</dbReference>
<dbReference type="RefSeq" id="WP_068821764.1">
    <property type="nucleotide sequence ID" value="NZ_LWHJ01000022.1"/>
</dbReference>
<dbReference type="InterPro" id="IPR001387">
    <property type="entry name" value="Cro/C1-type_HTH"/>
</dbReference>
<keyword evidence="4" id="KW-1185">Reference proteome</keyword>
<reference evidence="3 4" key="1">
    <citation type="submission" date="2016-04" db="EMBL/GenBank/DDBJ databases">
        <authorList>
            <person name="Evans L.H."/>
            <person name="Alamgir A."/>
            <person name="Owens N."/>
            <person name="Weber N.D."/>
            <person name="Virtaneva K."/>
            <person name="Barbian K."/>
            <person name="Babar A."/>
            <person name="Rosenke K."/>
        </authorList>
    </citation>
    <scope>NUCLEOTIDE SEQUENCE [LARGE SCALE GENOMIC DNA]</scope>
    <source>
        <strain evidence="3 4">CCM 8644</strain>
    </source>
</reference>
<dbReference type="Pfam" id="PF12844">
    <property type="entry name" value="HTH_19"/>
    <property type="match status" value="1"/>
</dbReference>
<dbReference type="Gene3D" id="1.10.260.40">
    <property type="entry name" value="lambda repressor-like DNA-binding domains"/>
    <property type="match status" value="1"/>
</dbReference>
<dbReference type="PROSITE" id="PS50943">
    <property type="entry name" value="HTH_CROC1"/>
    <property type="match status" value="1"/>
</dbReference>
<dbReference type="SUPFAM" id="SSF47413">
    <property type="entry name" value="lambda repressor-like DNA-binding domains"/>
    <property type="match status" value="1"/>
</dbReference>
<dbReference type="PANTHER" id="PTHR46558">
    <property type="entry name" value="TRACRIPTIONAL REGULATORY PROTEIN-RELATED-RELATED"/>
    <property type="match status" value="1"/>
</dbReference>
<sequence>MNIGSAIKSIRKERGFSQKDFAIECGLSVNALCQIEINSSFPQKNTIKLICEKLNIPVSYLLFFSINDEDIPEDKRKTFNSLNTAIKEILLDDIDKSYTNI</sequence>
<keyword evidence="1" id="KW-0238">DNA-binding</keyword>
<reference evidence="3 4" key="2">
    <citation type="submission" date="2016-06" db="EMBL/GenBank/DDBJ databases">
        <title>Pedobacter psychrophilus sp. nov., isolated from Antarctic fragmentary rock.</title>
        <authorList>
            <person name="Svec P."/>
        </authorList>
    </citation>
    <scope>NUCLEOTIDE SEQUENCE [LARGE SCALE GENOMIC DNA]</scope>
    <source>
        <strain evidence="3 4">CCM 8644</strain>
    </source>
</reference>
<evidence type="ECO:0000313" key="4">
    <source>
        <dbReference type="Proteomes" id="UP000078459"/>
    </source>
</evidence>
<comment type="caution">
    <text evidence="3">The sequence shown here is derived from an EMBL/GenBank/DDBJ whole genome shotgun (WGS) entry which is preliminary data.</text>
</comment>
<dbReference type="CDD" id="cd00093">
    <property type="entry name" value="HTH_XRE"/>
    <property type="match status" value="1"/>
</dbReference>
<dbReference type="AlphaFoldDB" id="A0A179DHV3"/>
<evidence type="ECO:0000259" key="2">
    <source>
        <dbReference type="PROSITE" id="PS50943"/>
    </source>
</evidence>
<name>A0A179DHV3_9SPHI</name>